<evidence type="ECO:0000259" key="4">
    <source>
        <dbReference type="PROSITE" id="PS51011"/>
    </source>
</evidence>
<feature type="compositionally biased region" description="Polar residues" evidence="3">
    <location>
        <begin position="384"/>
        <end position="396"/>
    </location>
</feature>
<feature type="region of interest" description="Disordered" evidence="3">
    <location>
        <begin position="592"/>
        <end position="675"/>
    </location>
</feature>
<comment type="subcellular location">
    <subcellularLocation>
        <location evidence="1">Nucleus</location>
    </subcellularLocation>
</comment>
<dbReference type="PANTHER" id="PTHR10694">
    <property type="entry name" value="LYSINE-SPECIFIC DEMETHYLASE"/>
    <property type="match status" value="1"/>
</dbReference>
<feature type="region of interest" description="Disordered" evidence="3">
    <location>
        <begin position="40"/>
        <end position="141"/>
    </location>
</feature>
<feature type="domain" description="JmjN" evidence="5">
    <location>
        <begin position="871"/>
        <end position="912"/>
    </location>
</feature>
<feature type="domain" description="ARID" evidence="4">
    <location>
        <begin position="935"/>
        <end position="1027"/>
    </location>
</feature>
<dbReference type="Pfam" id="PF01388">
    <property type="entry name" value="ARID"/>
    <property type="match status" value="1"/>
</dbReference>
<protein>
    <submittedName>
        <fullName evidence="7">Protein Jumonji</fullName>
    </submittedName>
</protein>
<accession>A0A9Q1HDJ5</accession>
<dbReference type="SUPFAM" id="SSF46774">
    <property type="entry name" value="ARID-like"/>
    <property type="match status" value="1"/>
</dbReference>
<dbReference type="InterPro" id="IPR001606">
    <property type="entry name" value="ARID_dom"/>
</dbReference>
<dbReference type="GO" id="GO:0005634">
    <property type="term" value="C:nucleus"/>
    <property type="evidence" value="ECO:0007669"/>
    <property type="project" value="UniProtKB-SubCell"/>
</dbReference>
<dbReference type="InterPro" id="IPR036431">
    <property type="entry name" value="ARID_dom_sf"/>
</dbReference>
<feature type="compositionally biased region" description="Basic and acidic residues" evidence="3">
    <location>
        <begin position="592"/>
        <end position="617"/>
    </location>
</feature>
<dbReference type="EMBL" id="JAIZAY010000005">
    <property type="protein sequence ID" value="KAJ8042224.1"/>
    <property type="molecule type" value="Genomic_DNA"/>
</dbReference>
<gene>
    <name evidence="7" type="ORF">HOLleu_13231</name>
</gene>
<dbReference type="OrthoDB" id="8951118at2759"/>
<dbReference type="InterPro" id="IPR003347">
    <property type="entry name" value="JmjC_dom"/>
</dbReference>
<dbReference type="Proteomes" id="UP001152320">
    <property type="component" value="Chromosome 5"/>
</dbReference>
<evidence type="ECO:0000313" key="8">
    <source>
        <dbReference type="Proteomes" id="UP001152320"/>
    </source>
</evidence>
<dbReference type="Gene3D" id="1.10.150.60">
    <property type="entry name" value="ARID DNA-binding domain"/>
    <property type="match status" value="1"/>
</dbReference>
<evidence type="ECO:0000259" key="5">
    <source>
        <dbReference type="PROSITE" id="PS51183"/>
    </source>
</evidence>
<feature type="compositionally biased region" description="Basic residues" evidence="3">
    <location>
        <begin position="117"/>
        <end position="140"/>
    </location>
</feature>
<feature type="compositionally biased region" description="Basic and acidic residues" evidence="3">
    <location>
        <begin position="626"/>
        <end position="637"/>
    </location>
</feature>
<feature type="compositionally biased region" description="Basic and acidic residues" evidence="3">
    <location>
        <begin position="40"/>
        <end position="50"/>
    </location>
</feature>
<feature type="compositionally biased region" description="Polar residues" evidence="3">
    <location>
        <begin position="638"/>
        <end position="655"/>
    </location>
</feature>
<dbReference type="SMART" id="SM01014">
    <property type="entry name" value="ARID"/>
    <property type="match status" value="1"/>
</dbReference>
<dbReference type="GO" id="GO:0010468">
    <property type="term" value="P:regulation of gene expression"/>
    <property type="evidence" value="ECO:0007669"/>
    <property type="project" value="TreeGrafter"/>
</dbReference>
<dbReference type="Gene3D" id="2.60.120.650">
    <property type="entry name" value="Cupin"/>
    <property type="match status" value="1"/>
</dbReference>
<dbReference type="Pfam" id="PF02373">
    <property type="entry name" value="JmjC"/>
    <property type="match status" value="1"/>
</dbReference>
<reference evidence="7" key="1">
    <citation type="submission" date="2021-10" db="EMBL/GenBank/DDBJ databases">
        <title>Tropical sea cucumber genome reveals ecological adaptation and Cuvierian tubules defense mechanism.</title>
        <authorList>
            <person name="Chen T."/>
        </authorList>
    </citation>
    <scope>NUCLEOTIDE SEQUENCE</scope>
    <source>
        <strain evidence="7">Nanhai2018</strain>
        <tissue evidence="7">Muscle</tissue>
    </source>
</reference>
<feature type="region of interest" description="Disordered" evidence="3">
    <location>
        <begin position="1354"/>
        <end position="1376"/>
    </location>
</feature>
<feature type="compositionally biased region" description="Basic and acidic residues" evidence="3">
    <location>
        <begin position="656"/>
        <end position="672"/>
    </location>
</feature>
<dbReference type="GO" id="GO:0000785">
    <property type="term" value="C:chromatin"/>
    <property type="evidence" value="ECO:0007669"/>
    <property type="project" value="TreeGrafter"/>
</dbReference>
<dbReference type="PROSITE" id="PS51183">
    <property type="entry name" value="JMJN"/>
    <property type="match status" value="1"/>
</dbReference>
<keyword evidence="8" id="KW-1185">Reference proteome</keyword>
<dbReference type="SMART" id="SM00558">
    <property type="entry name" value="JmjC"/>
    <property type="match status" value="1"/>
</dbReference>
<sequence length="1467" mass="165832">MNKRPKRTIFKKNLEFNEGLHWQEERDLCRALYASLQPSRERSAFDHQENGDSEMTDSGEVNSSSCPEEDSLESSSFCPPLSITDSGDMGSESTCSTDHEKIEVPQFNHVPRTLTQRMKRCKERSRKKHKPKKEHKKRSPSLKLEFFEKQDELKNKKIHAQRKFAVSYSPSVSPNKPSPLSTPLLKSKLGISENESDSILNFSPKTEDFLTFLCLRGTSALPGRLDLLKKSHQKSHKKKEDVLKGHDITKSDMTPSKDSILRRKKRERSLVQKAKAVRTLNNIKKQSRQRPWRECKQLVEISNQISKRDSAISEPPSGHLTPPCLSPIPPPIVTVTQHHNNPPPLIPILPLDGSKKCKIPEKVECKKSLAPLTKLRKRQREASRTTSHQSANSTNAAVEGHQVLLKRKLRSSTDEETNELEKTLIAKGGRVKVELLKNEVKDILQRRNNSIIPPVGSKVTKKWKVGIFNGGVTHGRVTRANVSKGGAVDGLVLNGKRRGRKKKIKIDKEPNTMRKKTENKKERTPTLVAVKEEKKTESKNEVAPRRSTRKRILRFDVHCVYSGLLSSNNTIIQSANCICPCCKTEDRRPRKRIKVQEKKQHFLRNQDREKESNRQGDNKNVLNKLGRSDDDLSKTESVKVTSQLKQVKQEMTQEVTQEKEKNHILEKDDSHNDGCTQAAATRTNLKNLTGLNNNLNGSFEAKEVPSSPIKFMAFQEKLTPLKSNRNLGKQFKVKTDDIYKNGEVLVKKLRNGTNLSLEEFNVNTGKYGLKEEISTGSLDQPTGNCTPPSERKRGLKNVVVKKKFSQQPLRRKLEKQFSCATKPVSNLSGKSKCRIPVTLPALASNCLIKDIQHPPLPLHSTTSSSTNLSAVPTFHPTHQEWSNLLAYLESKAKTIEMYGMCKVKPPVGREPSGIFPDSLRITPEIQYVHRLQHRWSSSSKRLACLKRHLERKEKVAFQPPQICGCEVDLLKFAELISLEGGFKAVRTKKKWPKLADQLNIPRTVSGRTNKLESICLKYLVSFSNLSQAEKDELMKEVEMERNHRLDEAGRTNPFGVTESEVRRGGHQISLCQFKQRADLLEQIIRAGEDNTPCDIENEFWKIVEESDSYIAVQKAEIQGCANERYSSNLCTLTENCGNILSVLPAATKQKLPTLKVGTVYSVEPWRASSHGLGRFEFLHSGNHKIWYSIPKCQAALLERVLQQHAAEFETKGQSCLYDKSFILMLPPYMLQKCGLTVYQAVQQPRELLVQWYGAATSSISCGFHIAESFPLASSDWLEGAIQAFEVSKSLSLPSLFSLEQLLYLLIEDIWSGRKACVGLVDKLLPVFKSFRNREINLRNRLQSCGLKLMALADKTPSSPARGSRSPGRSGPRPQDEELSQCITCNHHCYFSMVMNERENKVYCLDHATELFNNGKGYPGWTVYYRIGQEKMTEVVKVLSHALPSTQSGHREDLAHNFVPTLGEAVVA</sequence>
<dbReference type="Pfam" id="PF02375">
    <property type="entry name" value="JmjN"/>
    <property type="match status" value="1"/>
</dbReference>
<dbReference type="SMART" id="SM00545">
    <property type="entry name" value="JmjN"/>
    <property type="match status" value="1"/>
</dbReference>
<proteinExistence type="predicted"/>
<feature type="domain" description="JmjC" evidence="6">
    <location>
        <begin position="1121"/>
        <end position="1288"/>
    </location>
</feature>
<organism evidence="7 8">
    <name type="scientific">Holothuria leucospilota</name>
    <name type="common">Black long sea cucumber</name>
    <name type="synonym">Mertensiothuria leucospilota</name>
    <dbReference type="NCBI Taxonomy" id="206669"/>
    <lineage>
        <taxon>Eukaryota</taxon>
        <taxon>Metazoa</taxon>
        <taxon>Echinodermata</taxon>
        <taxon>Eleutherozoa</taxon>
        <taxon>Echinozoa</taxon>
        <taxon>Holothuroidea</taxon>
        <taxon>Aspidochirotacea</taxon>
        <taxon>Aspidochirotida</taxon>
        <taxon>Holothuriidae</taxon>
        <taxon>Holothuria</taxon>
    </lineage>
</organism>
<dbReference type="PROSITE" id="PS51184">
    <property type="entry name" value="JMJC"/>
    <property type="match status" value="1"/>
</dbReference>
<feature type="region of interest" description="Disordered" evidence="3">
    <location>
        <begin position="231"/>
        <end position="266"/>
    </location>
</feature>
<keyword evidence="2" id="KW-0539">Nucleus</keyword>
<evidence type="ECO:0000313" key="7">
    <source>
        <dbReference type="EMBL" id="KAJ8042224.1"/>
    </source>
</evidence>
<dbReference type="InterPro" id="IPR003349">
    <property type="entry name" value="JmjN"/>
</dbReference>
<dbReference type="InterPro" id="IPR004198">
    <property type="entry name" value="Znf_C5HC2"/>
</dbReference>
<dbReference type="GO" id="GO:0003677">
    <property type="term" value="F:DNA binding"/>
    <property type="evidence" value="ECO:0007669"/>
    <property type="project" value="InterPro"/>
</dbReference>
<dbReference type="PROSITE" id="PS51011">
    <property type="entry name" value="ARID"/>
    <property type="match status" value="1"/>
</dbReference>
<dbReference type="Pfam" id="PF02928">
    <property type="entry name" value="zf-C5HC2"/>
    <property type="match status" value="1"/>
</dbReference>
<comment type="caution">
    <text evidence="7">The sequence shown here is derived from an EMBL/GenBank/DDBJ whole genome shotgun (WGS) entry which is preliminary data.</text>
</comment>
<dbReference type="SMART" id="SM00501">
    <property type="entry name" value="BRIGHT"/>
    <property type="match status" value="1"/>
</dbReference>
<feature type="region of interest" description="Disordered" evidence="3">
    <location>
        <begin position="370"/>
        <end position="401"/>
    </location>
</feature>
<feature type="compositionally biased region" description="Basic and acidic residues" evidence="3">
    <location>
        <begin position="238"/>
        <end position="250"/>
    </location>
</feature>
<name>A0A9Q1HDJ5_HOLLE</name>
<dbReference type="GO" id="GO:0006338">
    <property type="term" value="P:chromatin remodeling"/>
    <property type="evidence" value="ECO:0007669"/>
    <property type="project" value="TreeGrafter"/>
</dbReference>
<evidence type="ECO:0000256" key="1">
    <source>
        <dbReference type="ARBA" id="ARBA00004123"/>
    </source>
</evidence>
<feature type="compositionally biased region" description="Low complexity" evidence="3">
    <location>
        <begin position="1356"/>
        <end position="1372"/>
    </location>
</feature>
<evidence type="ECO:0000259" key="6">
    <source>
        <dbReference type="PROSITE" id="PS51184"/>
    </source>
</evidence>
<dbReference type="PANTHER" id="PTHR10694:SF113">
    <property type="entry name" value="PROTEIN JUMONJI"/>
    <property type="match status" value="1"/>
</dbReference>
<evidence type="ECO:0000256" key="3">
    <source>
        <dbReference type="SAM" id="MobiDB-lite"/>
    </source>
</evidence>
<evidence type="ECO:0000256" key="2">
    <source>
        <dbReference type="ARBA" id="ARBA00023242"/>
    </source>
</evidence>